<evidence type="ECO:0000256" key="2">
    <source>
        <dbReference type="SAM" id="Phobius"/>
    </source>
</evidence>
<sequence>MLEFLRNNADWIFGSGGAVAALLAVYKTIFAGKKAEEASSEGQSASAPPQSVLNTAIVAAAVVAVVGLAFMFASPSETTRANNGSAAVSGDNNQVTISRD</sequence>
<keyword evidence="2" id="KW-0812">Transmembrane</keyword>
<feature type="transmembrane region" description="Helical" evidence="2">
    <location>
        <begin position="51"/>
        <end position="73"/>
    </location>
</feature>
<evidence type="ECO:0000313" key="3">
    <source>
        <dbReference type="EMBL" id="MBW8638139.1"/>
    </source>
</evidence>
<keyword evidence="4" id="KW-1185">Reference proteome</keyword>
<keyword evidence="2" id="KW-0472">Membrane</keyword>
<evidence type="ECO:0000313" key="4">
    <source>
        <dbReference type="Proteomes" id="UP001196509"/>
    </source>
</evidence>
<feature type="region of interest" description="Disordered" evidence="1">
    <location>
        <begin position="77"/>
        <end position="100"/>
    </location>
</feature>
<dbReference type="Proteomes" id="UP001196509">
    <property type="component" value="Unassembled WGS sequence"/>
</dbReference>
<reference evidence="3" key="1">
    <citation type="submission" date="2021-08" db="EMBL/GenBank/DDBJ databases">
        <title>Hoeflea bacterium WL0058 sp. nov., isolated from the sediment.</title>
        <authorList>
            <person name="Wang L."/>
            <person name="Zhang D."/>
        </authorList>
    </citation>
    <scope>NUCLEOTIDE SEQUENCE</scope>
    <source>
        <strain evidence="3">WL0058</strain>
    </source>
</reference>
<evidence type="ECO:0000256" key="1">
    <source>
        <dbReference type="SAM" id="MobiDB-lite"/>
    </source>
</evidence>
<organism evidence="3 4">
    <name type="scientific">Flavimaribacter sediminis</name>
    <dbReference type="NCBI Taxonomy" id="2865987"/>
    <lineage>
        <taxon>Bacteria</taxon>
        <taxon>Pseudomonadati</taxon>
        <taxon>Pseudomonadota</taxon>
        <taxon>Alphaproteobacteria</taxon>
        <taxon>Hyphomicrobiales</taxon>
        <taxon>Rhizobiaceae</taxon>
        <taxon>Flavimaribacter</taxon>
    </lineage>
</organism>
<name>A0AAE3D0U7_9HYPH</name>
<accession>A0AAE3D0U7</accession>
<protein>
    <submittedName>
        <fullName evidence="3">Uncharacterized protein</fullName>
    </submittedName>
</protein>
<proteinExistence type="predicted"/>
<feature type="transmembrane region" description="Helical" evidence="2">
    <location>
        <begin position="12"/>
        <end position="30"/>
    </location>
</feature>
<dbReference type="RefSeq" id="WP_220228790.1">
    <property type="nucleotide sequence ID" value="NZ_JAICBX010000002.1"/>
</dbReference>
<dbReference type="EMBL" id="JAICBX010000002">
    <property type="protein sequence ID" value="MBW8638139.1"/>
    <property type="molecule type" value="Genomic_DNA"/>
</dbReference>
<dbReference type="AlphaFoldDB" id="A0AAE3D0U7"/>
<gene>
    <name evidence="3" type="ORF">K1W69_13160</name>
</gene>
<keyword evidence="2" id="KW-1133">Transmembrane helix</keyword>
<comment type="caution">
    <text evidence="3">The sequence shown here is derived from an EMBL/GenBank/DDBJ whole genome shotgun (WGS) entry which is preliminary data.</text>
</comment>